<name>W7TK29_9STRA</name>
<organism evidence="3 4">
    <name type="scientific">Nannochloropsis gaditana</name>
    <dbReference type="NCBI Taxonomy" id="72520"/>
    <lineage>
        <taxon>Eukaryota</taxon>
        <taxon>Sar</taxon>
        <taxon>Stramenopiles</taxon>
        <taxon>Ochrophyta</taxon>
        <taxon>Eustigmatophyceae</taxon>
        <taxon>Eustigmatales</taxon>
        <taxon>Monodopsidaceae</taxon>
        <taxon>Nannochloropsis</taxon>
    </lineage>
</organism>
<dbReference type="GO" id="GO:0005737">
    <property type="term" value="C:cytoplasm"/>
    <property type="evidence" value="ECO:0007669"/>
    <property type="project" value="UniProtKB-ARBA"/>
</dbReference>
<keyword evidence="3" id="KW-0238">DNA-binding</keyword>
<dbReference type="SUPFAM" id="SSF75625">
    <property type="entry name" value="YebC-like"/>
    <property type="match status" value="1"/>
</dbReference>
<feature type="domain" description="TACO1/YebC-like N-terminal" evidence="2">
    <location>
        <begin position="53"/>
        <end position="121"/>
    </location>
</feature>
<dbReference type="InterPro" id="IPR049083">
    <property type="entry name" value="TACO1_YebC_N"/>
</dbReference>
<dbReference type="PANTHER" id="PTHR12532">
    <property type="entry name" value="TRANSLATIONAL ACTIVATOR OF CYTOCHROME C OXIDASE 1"/>
    <property type="match status" value="1"/>
</dbReference>
<dbReference type="InterPro" id="IPR029072">
    <property type="entry name" value="YebC-like"/>
</dbReference>
<dbReference type="InterPro" id="IPR002876">
    <property type="entry name" value="Transcrip_reg_TACO1-like"/>
</dbReference>
<keyword evidence="4" id="KW-1185">Reference proteome</keyword>
<feature type="region of interest" description="Disordered" evidence="1">
    <location>
        <begin position="15"/>
        <end position="36"/>
    </location>
</feature>
<proteinExistence type="predicted"/>
<protein>
    <submittedName>
        <fullName evidence="3">Dna-binding regulatory family</fullName>
    </submittedName>
</protein>
<dbReference type="OrthoDB" id="2017544at2759"/>
<evidence type="ECO:0000259" key="2">
    <source>
        <dbReference type="Pfam" id="PF20772"/>
    </source>
</evidence>
<feature type="compositionally biased region" description="Pro residues" evidence="1">
    <location>
        <begin position="21"/>
        <end position="31"/>
    </location>
</feature>
<evidence type="ECO:0000313" key="3">
    <source>
        <dbReference type="EMBL" id="EWM21079.1"/>
    </source>
</evidence>
<reference evidence="3 4" key="1">
    <citation type="journal article" date="2014" name="Mol. Plant">
        <title>Chromosome Scale Genome Assembly and Transcriptome Profiling of Nannochloropsis gaditana in Nitrogen Depletion.</title>
        <authorList>
            <person name="Corteggiani Carpinelli E."/>
            <person name="Telatin A."/>
            <person name="Vitulo N."/>
            <person name="Forcato C."/>
            <person name="D'Angelo M."/>
            <person name="Schiavon R."/>
            <person name="Vezzi A."/>
            <person name="Giacometti G.M."/>
            <person name="Morosinotto T."/>
            <person name="Valle G."/>
        </authorList>
    </citation>
    <scope>NUCLEOTIDE SEQUENCE [LARGE SCALE GENOMIC DNA]</scope>
    <source>
        <strain evidence="3 4">B-31</strain>
    </source>
</reference>
<dbReference type="GO" id="GO:0003677">
    <property type="term" value="F:DNA binding"/>
    <property type="evidence" value="ECO:0007669"/>
    <property type="project" value="UniProtKB-KW"/>
</dbReference>
<accession>W7TK29</accession>
<dbReference type="AlphaFoldDB" id="W7TK29"/>
<gene>
    <name evidence="3" type="ORF">Naga_101286g2</name>
</gene>
<dbReference type="Proteomes" id="UP000019335">
    <property type="component" value="Unassembled WGS sequence"/>
</dbReference>
<dbReference type="InterPro" id="IPR017856">
    <property type="entry name" value="Integrase-like_N"/>
</dbReference>
<evidence type="ECO:0000256" key="1">
    <source>
        <dbReference type="SAM" id="MobiDB-lite"/>
    </source>
</evidence>
<evidence type="ECO:0000313" key="4">
    <source>
        <dbReference type="Proteomes" id="UP000019335"/>
    </source>
</evidence>
<sequence length="139" mass="14917">MYTRMARPWSEISFSLRSTSSPPPTTIPSPARPHSNIITSTSVRDMMMMAGHSKWAKIKRAKGSNDAKRAILFTKLAVELSEASRQAQGDVTDIRLAAAISKAKACNVPKDNIEAALKRGVEGKGGANMEAVQAPPPSL</sequence>
<dbReference type="Gene3D" id="1.10.10.200">
    <property type="match status" value="1"/>
</dbReference>
<dbReference type="Pfam" id="PF20772">
    <property type="entry name" value="TACO1_YebC_N"/>
    <property type="match status" value="1"/>
</dbReference>
<comment type="caution">
    <text evidence="3">The sequence shown here is derived from an EMBL/GenBank/DDBJ whole genome shotgun (WGS) entry which is preliminary data.</text>
</comment>
<dbReference type="PANTHER" id="PTHR12532:SF0">
    <property type="entry name" value="TRANSLATIONAL ACTIVATOR OF CYTOCHROME C OXIDASE 1"/>
    <property type="match status" value="1"/>
</dbReference>
<dbReference type="EMBL" id="AZIL01002647">
    <property type="protein sequence ID" value="EWM21079.1"/>
    <property type="molecule type" value="Genomic_DNA"/>
</dbReference>